<dbReference type="AlphaFoldDB" id="A0A8D4UTU9"/>
<name>A0A8D4UTU9_9FIRM</name>
<proteinExistence type="predicted"/>
<keyword evidence="1" id="KW-1133">Transmembrane helix</keyword>
<dbReference type="RefSeq" id="WP_143332353.1">
    <property type="nucleotide sequence ID" value="NZ_AP019697.1"/>
</dbReference>
<gene>
    <name evidence="2" type="ORF">Dia5BBH33_05970</name>
</gene>
<accession>A0A8D4UTU9</accession>
<reference evidence="3" key="1">
    <citation type="submission" date="2019-05" db="EMBL/GenBank/DDBJ databases">
        <title>Complete genome sequencing of Dialister sp. strain 5BBH33.</title>
        <authorList>
            <person name="Sakamoto M."/>
            <person name="Murakami T."/>
            <person name="Mori H."/>
        </authorList>
    </citation>
    <scope>NUCLEOTIDE SEQUENCE [LARGE SCALE GENOMIC DNA]</scope>
    <source>
        <strain evidence="3">5BBH33</strain>
    </source>
</reference>
<evidence type="ECO:0000313" key="2">
    <source>
        <dbReference type="EMBL" id="BBK24662.1"/>
    </source>
</evidence>
<sequence length="131" mass="15215">MDFLMIFLAIGFLETIWMWSASRKKSPTVIYPVRYRPLRFLLMAIIFLPCLLIAFDLFPSEESLRMAVAVELAALVLLFMLGRVKGKRVETRPETEEEKNARWKAQRSQAGSLWLITFAASLAAVYFIYFR</sequence>
<keyword evidence="1" id="KW-0812">Transmembrane</keyword>
<evidence type="ECO:0000313" key="3">
    <source>
        <dbReference type="Proteomes" id="UP000320585"/>
    </source>
</evidence>
<dbReference type="GeneID" id="92715814"/>
<feature type="transmembrane region" description="Helical" evidence="1">
    <location>
        <begin position="64"/>
        <end position="82"/>
    </location>
</feature>
<dbReference type="OrthoDB" id="10009761at2"/>
<organism evidence="2 3">
    <name type="scientific">Dialister hominis</name>
    <dbReference type="NCBI Taxonomy" id="2582419"/>
    <lineage>
        <taxon>Bacteria</taxon>
        <taxon>Bacillati</taxon>
        <taxon>Bacillota</taxon>
        <taxon>Negativicutes</taxon>
        <taxon>Veillonellales</taxon>
        <taxon>Veillonellaceae</taxon>
        <taxon>Dialister</taxon>
    </lineage>
</organism>
<dbReference type="KEGG" id="dho:Dia5BBH33_05970"/>
<feature type="transmembrane region" description="Helical" evidence="1">
    <location>
        <begin position="38"/>
        <end position="58"/>
    </location>
</feature>
<protein>
    <submittedName>
        <fullName evidence="2">Uncharacterized protein</fullName>
    </submittedName>
</protein>
<evidence type="ECO:0000256" key="1">
    <source>
        <dbReference type="SAM" id="Phobius"/>
    </source>
</evidence>
<dbReference type="Proteomes" id="UP000320585">
    <property type="component" value="Chromosome"/>
</dbReference>
<keyword evidence="1" id="KW-0472">Membrane</keyword>
<dbReference type="EMBL" id="AP019697">
    <property type="protein sequence ID" value="BBK24662.1"/>
    <property type="molecule type" value="Genomic_DNA"/>
</dbReference>
<feature type="transmembrane region" description="Helical" evidence="1">
    <location>
        <begin position="6"/>
        <end position="22"/>
    </location>
</feature>
<feature type="transmembrane region" description="Helical" evidence="1">
    <location>
        <begin position="112"/>
        <end position="130"/>
    </location>
</feature>
<keyword evidence="3" id="KW-1185">Reference proteome</keyword>